<gene>
    <name evidence="3" type="ORF">QQ91_0013000</name>
</gene>
<dbReference type="Proteomes" id="UP000031561">
    <property type="component" value="Unassembled WGS sequence"/>
</dbReference>
<dbReference type="InterPro" id="IPR027266">
    <property type="entry name" value="TrmE/GcvT-like"/>
</dbReference>
<dbReference type="SUPFAM" id="SSF103025">
    <property type="entry name" value="Folate-binding domain"/>
    <property type="match status" value="1"/>
</dbReference>
<dbReference type="Pfam" id="PF01571">
    <property type="entry name" value="GCV_T"/>
    <property type="match status" value="1"/>
</dbReference>
<accession>A0ABD4T4I7</accession>
<sequence>MIQALREQQIQDGGQLQSLDDGQSLINTYNNDEAALQAVEQSVALCDRSHWGRIEISDRDRQSFLHNQSTNEIKTLQPGQGCETVIVTSTARTLDLVTVYCLEDSLLLLTSPNRRAQLLSWLDRYIFFQDKVKLTDLSAQTGTFSLIGPESEALLQHLGWTLPTQAHHHTVHLFGSQEVRVAKGSGLASAGYTLIFEADIAGSLWRSLREAGAAPLGESGWEQLRIQQGRPKADAELTEDYNPLEAGLWHTVSLNKGCYIGQETLARLNTYDGVKQRLWGLVLADPVEPGTSILVEDKKVGVITSVASRGDQAVSLGYVKTKAGEAGTLVQIGSATAKLIEVPFLTRSISTSS</sequence>
<dbReference type="AlphaFoldDB" id="A0ABD4T4I7"/>
<keyword evidence="1" id="KW-0809">Transit peptide</keyword>
<proteinExistence type="predicted"/>
<evidence type="ECO:0000256" key="1">
    <source>
        <dbReference type="ARBA" id="ARBA00022946"/>
    </source>
</evidence>
<dbReference type="PIRSF" id="PIRSF006487">
    <property type="entry name" value="GcvT"/>
    <property type="match status" value="1"/>
</dbReference>
<dbReference type="InterPro" id="IPR017703">
    <property type="entry name" value="YgfZ/GCV_T_CS"/>
</dbReference>
<comment type="caution">
    <text evidence="3">The sequence shown here is derived from an EMBL/GenBank/DDBJ whole genome shotgun (WGS) entry which is preliminary data.</text>
</comment>
<evidence type="ECO:0000259" key="2">
    <source>
        <dbReference type="Pfam" id="PF01571"/>
    </source>
</evidence>
<dbReference type="Gene3D" id="3.30.1360.120">
    <property type="entry name" value="Probable tRNA modification gtpase trme, domain 1"/>
    <property type="match status" value="1"/>
</dbReference>
<dbReference type="PANTHER" id="PTHR43757">
    <property type="entry name" value="AMINOMETHYLTRANSFERASE"/>
    <property type="match status" value="1"/>
</dbReference>
<dbReference type="EMBL" id="JTHE03000076">
    <property type="protein sequence ID" value="MCM1983736.1"/>
    <property type="molecule type" value="Genomic_DNA"/>
</dbReference>
<evidence type="ECO:0000313" key="3">
    <source>
        <dbReference type="EMBL" id="MCM1983736.1"/>
    </source>
</evidence>
<keyword evidence="4" id="KW-1185">Reference proteome</keyword>
<reference evidence="3 4" key="1">
    <citation type="journal article" date="2015" name="Genome Announc.">
        <title>Draft Genome Sequence of Filamentous Marine Cyanobacterium Lyngbya confervoides Strain BDU141951.</title>
        <authorList>
            <person name="Chandrababunaidu M.M."/>
            <person name="Sen D."/>
            <person name="Tripathy S."/>
        </authorList>
    </citation>
    <scope>NUCLEOTIDE SEQUENCE [LARGE SCALE GENOMIC DNA]</scope>
    <source>
        <strain evidence="3 4">BDU141951</strain>
    </source>
</reference>
<dbReference type="InterPro" id="IPR028896">
    <property type="entry name" value="GcvT/YgfZ/DmdA"/>
</dbReference>
<dbReference type="RefSeq" id="WP_166282688.1">
    <property type="nucleotide sequence ID" value="NZ_JTHE03000076.1"/>
</dbReference>
<dbReference type="PANTHER" id="PTHR43757:SF14">
    <property type="entry name" value="GLYCINE CLEAVAGE T-PROTEIN FAMILY"/>
    <property type="match status" value="1"/>
</dbReference>
<evidence type="ECO:0000313" key="4">
    <source>
        <dbReference type="Proteomes" id="UP000031561"/>
    </source>
</evidence>
<feature type="domain" description="GCVT N-terminal" evidence="2">
    <location>
        <begin position="34"/>
        <end position="256"/>
    </location>
</feature>
<protein>
    <submittedName>
        <fullName evidence="3">Folate-binding protein</fullName>
    </submittedName>
</protein>
<dbReference type="NCBIfam" id="TIGR03317">
    <property type="entry name" value="ygfZ_signature"/>
    <property type="match status" value="1"/>
</dbReference>
<organism evidence="3 4">
    <name type="scientific">Lyngbya confervoides BDU141951</name>
    <dbReference type="NCBI Taxonomy" id="1574623"/>
    <lineage>
        <taxon>Bacteria</taxon>
        <taxon>Bacillati</taxon>
        <taxon>Cyanobacteriota</taxon>
        <taxon>Cyanophyceae</taxon>
        <taxon>Oscillatoriophycideae</taxon>
        <taxon>Oscillatoriales</taxon>
        <taxon>Microcoleaceae</taxon>
        <taxon>Lyngbya</taxon>
    </lineage>
</organism>
<name>A0ABD4T4I7_9CYAN</name>
<dbReference type="InterPro" id="IPR006222">
    <property type="entry name" value="GCVT_N"/>
</dbReference>